<proteinExistence type="predicted"/>
<evidence type="ECO:0000259" key="1">
    <source>
        <dbReference type="Pfam" id="PF13614"/>
    </source>
</evidence>
<reference evidence="4" key="1">
    <citation type="submission" date="2017-10" db="EMBL/GenBank/DDBJ databases">
        <title>Complete genome sequence of Moraxella osloensis NP7 isolated from human skin.</title>
        <authorList>
            <person name="Lee K."/>
            <person name="Lim J.Y."/>
            <person name="Hwang I."/>
        </authorList>
    </citation>
    <scope>NUCLEOTIDE SEQUENCE [LARGE SCALE GENOMIC DNA]</scope>
    <source>
        <strain evidence="4">NP7</strain>
        <plasmid evidence="4">pnp7-4</plasmid>
    </source>
</reference>
<gene>
    <name evidence="3" type="ORF">CYJ96_09960</name>
    <name evidence="2" type="ORF">NP7_11640</name>
</gene>
<dbReference type="Proteomes" id="UP000229340">
    <property type="component" value="Plasmid pNP7-4"/>
</dbReference>
<dbReference type="InterPro" id="IPR025669">
    <property type="entry name" value="AAA_dom"/>
</dbReference>
<dbReference type="AlphaFoldDB" id="A0A2D2LYC3"/>
<dbReference type="PANTHER" id="PTHR13696">
    <property type="entry name" value="P-LOOP CONTAINING NUCLEOSIDE TRIPHOSPHATE HYDROLASE"/>
    <property type="match status" value="1"/>
</dbReference>
<name>A0A2D2LYC3_FAUOS</name>
<geneLocation type="plasmid" evidence="2">
    <name>pNP7-4</name>
</geneLocation>
<reference evidence="2" key="4">
    <citation type="journal article" date="2018" name="Misainmurhag Hoiji">
        <title>Complete genome sequence of multidrug-resistant Moraxella osloensis NP7 with multiple plasmids isolated from human skin.</title>
        <authorList>
            <person name="Ganzorig M."/>
            <person name="Lim J.Y."/>
            <person name="Hwang I."/>
            <person name="Lee K."/>
        </authorList>
    </citation>
    <scope>NUCLEOTIDE SEQUENCE</scope>
    <source>
        <strain evidence="2">NP7</strain>
        <plasmid evidence="2">pNP7-4</plasmid>
    </source>
</reference>
<keyword evidence="2" id="KW-0614">Plasmid</keyword>
<dbReference type="Gene3D" id="3.40.50.300">
    <property type="entry name" value="P-loop containing nucleotide triphosphate hydrolases"/>
    <property type="match status" value="1"/>
</dbReference>
<geneLocation type="plasmid" evidence="4">
    <name>pnp7-4</name>
</geneLocation>
<organism evidence="2 4">
    <name type="scientific">Faucicola osloensis</name>
    <name type="common">Moraxella osloensis</name>
    <dbReference type="NCBI Taxonomy" id="34062"/>
    <lineage>
        <taxon>Bacteria</taxon>
        <taxon>Pseudomonadati</taxon>
        <taxon>Pseudomonadota</taxon>
        <taxon>Gammaproteobacteria</taxon>
        <taxon>Moraxellales</taxon>
        <taxon>Moraxellaceae</taxon>
        <taxon>Faucicola</taxon>
    </lineage>
</organism>
<dbReference type="Proteomes" id="UP000234914">
    <property type="component" value="Unassembled WGS sequence"/>
</dbReference>
<dbReference type="RefSeq" id="WP_036591935.1">
    <property type="nucleotide sequence ID" value="NZ_CP024447.1"/>
</dbReference>
<evidence type="ECO:0000313" key="2">
    <source>
        <dbReference type="EMBL" id="ATR79998.1"/>
    </source>
</evidence>
<dbReference type="Pfam" id="PF13614">
    <property type="entry name" value="AAA_31"/>
    <property type="match status" value="1"/>
</dbReference>
<dbReference type="InterPro" id="IPR027417">
    <property type="entry name" value="P-loop_NTPase"/>
</dbReference>
<evidence type="ECO:0000313" key="3">
    <source>
        <dbReference type="EMBL" id="PKZ68105.1"/>
    </source>
</evidence>
<accession>A0A2D2LYC3</accession>
<dbReference type="EMBL" id="PKJS01000013">
    <property type="protein sequence ID" value="PKZ68105.1"/>
    <property type="molecule type" value="Genomic_DNA"/>
</dbReference>
<dbReference type="InterPro" id="IPR050678">
    <property type="entry name" value="DNA_Partitioning_ATPase"/>
</dbReference>
<reference evidence="3 5" key="2">
    <citation type="submission" date="2017-12" db="EMBL/GenBank/DDBJ databases">
        <title>Phylogenetic diversity of female urinary microbiome.</title>
        <authorList>
            <person name="Thomas-White K."/>
            <person name="Wolfe A.J."/>
        </authorList>
    </citation>
    <scope>NUCLEOTIDE SEQUENCE [LARGE SCALE GENOMIC DNA]</scope>
    <source>
        <strain evidence="3 5">UMB0416</strain>
    </source>
</reference>
<dbReference type="PANTHER" id="PTHR13696:SF99">
    <property type="entry name" value="COBYRINIC ACID AC-DIAMIDE SYNTHASE"/>
    <property type="match status" value="1"/>
</dbReference>
<dbReference type="SUPFAM" id="SSF52540">
    <property type="entry name" value="P-loop containing nucleoside triphosphate hydrolases"/>
    <property type="match status" value="1"/>
</dbReference>
<evidence type="ECO:0000313" key="4">
    <source>
        <dbReference type="Proteomes" id="UP000229340"/>
    </source>
</evidence>
<dbReference type="EMBL" id="CP024447">
    <property type="protein sequence ID" value="ATR79998.1"/>
    <property type="molecule type" value="Genomic_DNA"/>
</dbReference>
<evidence type="ECO:0000313" key="5">
    <source>
        <dbReference type="Proteomes" id="UP000234914"/>
    </source>
</evidence>
<sequence length="279" mass="30543">MNQKNTKVITIANHKGGCGKTATVVHLAAELAQLDLSVLVIDLDPQGNASTHIGIKHPSEVSVTIKDLLLGGYSKLVEAVQEETNFKGVHLISSSLSLTTEEDKIKDNEPRPLEVLGRIIKPLLGVYDVILIDTPPSLRTLTGNALSCATDYIIPIFSGSQYGMYGVLDLQAYIEKIRYINPNLNLLGALLIRHDERQLMCRAIKESAKEQIGKVIPIDISSSNNIDKSAALKVSIREVDATAKIARKFRQLAIWVAKETGLKPELQLTTVIEGEEEND</sequence>
<dbReference type="CDD" id="cd02042">
    <property type="entry name" value="ParAB_family"/>
    <property type="match status" value="1"/>
</dbReference>
<feature type="domain" description="AAA" evidence="1">
    <location>
        <begin position="6"/>
        <end position="185"/>
    </location>
</feature>
<reference evidence="2" key="3">
    <citation type="journal article" date="2018" name="Genome Announc.">
        <title>Complete Genome Sequences of Three Moraxella osloensis Strains Isolated from Human Skin.</title>
        <authorList>
            <person name="Lim J.Y."/>
            <person name="Hwang I."/>
            <person name="Ganzorig M."/>
            <person name="Huang S.L."/>
            <person name="Cho G.S."/>
            <person name="Franz C.M.A.P."/>
            <person name="Lee K."/>
        </authorList>
    </citation>
    <scope>NUCLEOTIDE SEQUENCE</scope>
    <source>
        <strain evidence="2">NP7</strain>
        <plasmid evidence="2">pNP7-4</plasmid>
    </source>
</reference>
<protein>
    <submittedName>
        <fullName evidence="2">ParA family protein</fullName>
    </submittedName>
</protein>